<feature type="region of interest" description="Disordered" evidence="9">
    <location>
        <begin position="256"/>
        <end position="277"/>
    </location>
</feature>
<evidence type="ECO:0000313" key="12">
    <source>
        <dbReference type="EMBL" id="KAG7340191.1"/>
    </source>
</evidence>
<reference evidence="13" key="2">
    <citation type="submission" date="2021-04" db="EMBL/GenBank/DDBJ databases">
        <authorList>
            <person name="Podell S."/>
        </authorList>
    </citation>
    <scope>NUCLEOTIDE SEQUENCE</scope>
    <source>
        <strain evidence="13">Hildebrandi</strain>
    </source>
</reference>
<evidence type="ECO:0000259" key="10">
    <source>
        <dbReference type="PROSITE" id="PS50927"/>
    </source>
</evidence>
<keyword evidence="14" id="KW-1185">Reference proteome</keyword>
<comment type="caution">
    <text evidence="13">The sequence shown here is derived from an EMBL/GenBank/DDBJ whole genome shotgun (WGS) entry which is preliminary data.</text>
</comment>
<dbReference type="Pfam" id="PF16317">
    <property type="entry name" value="Glyco_hydro_99"/>
    <property type="match status" value="1"/>
</dbReference>
<feature type="domain" description="CBM6" evidence="11">
    <location>
        <begin position="11"/>
        <end position="134"/>
    </location>
</feature>
<proteinExistence type="inferred from homology"/>
<dbReference type="PROSITE" id="PS50927">
    <property type="entry name" value="BULB_LECTIN"/>
    <property type="match status" value="3"/>
</dbReference>
<feature type="region of interest" description="Disordered" evidence="9">
    <location>
        <begin position="408"/>
        <end position="443"/>
    </location>
</feature>
<evidence type="ECO:0000256" key="5">
    <source>
        <dbReference type="ARBA" id="ARBA00022968"/>
    </source>
</evidence>
<comment type="similarity">
    <text evidence="2">Belongs to the glycosyl hydrolase 99 family.</text>
</comment>
<evidence type="ECO:0000256" key="8">
    <source>
        <dbReference type="ARBA" id="ARBA00023136"/>
    </source>
</evidence>
<dbReference type="GO" id="GO:0030246">
    <property type="term" value="F:carbohydrate binding"/>
    <property type="evidence" value="ECO:0007669"/>
    <property type="project" value="InterPro"/>
</dbReference>
<feature type="compositionally biased region" description="Pro residues" evidence="9">
    <location>
        <begin position="420"/>
        <end position="440"/>
    </location>
</feature>
<evidence type="ECO:0000313" key="14">
    <source>
        <dbReference type="Proteomes" id="UP000693970"/>
    </source>
</evidence>
<keyword evidence="5" id="KW-0735">Signal-anchor</keyword>
<keyword evidence="8" id="KW-0472">Membrane</keyword>
<evidence type="ECO:0000256" key="7">
    <source>
        <dbReference type="ARBA" id="ARBA00023034"/>
    </source>
</evidence>
<comment type="subcellular location">
    <subcellularLocation>
        <location evidence="1">Golgi apparatus membrane</location>
        <topology evidence="1">Single-pass type II membrane protein</topology>
    </subcellularLocation>
</comment>
<keyword evidence="6" id="KW-1133">Transmembrane helix</keyword>
<evidence type="ECO:0000256" key="2">
    <source>
        <dbReference type="ARBA" id="ARBA00009559"/>
    </source>
</evidence>
<dbReference type="InterPro" id="IPR001480">
    <property type="entry name" value="Bulb-type_lectin_dom"/>
</dbReference>
<name>A0A9K3Q6V1_9STRA</name>
<evidence type="ECO:0000313" key="13">
    <source>
        <dbReference type="EMBL" id="KAG7372821.1"/>
    </source>
</evidence>
<protein>
    <submittedName>
        <fullName evidence="13">Glucose/sorbosone dehydrogenase</fullName>
    </submittedName>
</protein>
<gene>
    <name evidence="12" type="ORF">IV203_023734</name>
    <name evidence="13" type="ORF">IV203_033545</name>
</gene>
<evidence type="ECO:0000256" key="9">
    <source>
        <dbReference type="SAM" id="MobiDB-lite"/>
    </source>
</evidence>
<dbReference type="EMBL" id="JAGRRH010000027">
    <property type="protein sequence ID" value="KAG7340191.1"/>
    <property type="molecule type" value="Genomic_DNA"/>
</dbReference>
<evidence type="ECO:0000256" key="6">
    <source>
        <dbReference type="ARBA" id="ARBA00022989"/>
    </source>
</evidence>
<reference evidence="13" key="1">
    <citation type="journal article" date="2021" name="Sci. Rep.">
        <title>Diploid genomic architecture of Nitzschia inconspicua, an elite biomass production diatom.</title>
        <authorList>
            <person name="Oliver A."/>
            <person name="Podell S."/>
            <person name="Pinowska A."/>
            <person name="Traller J.C."/>
            <person name="Smith S.R."/>
            <person name="McClure R."/>
            <person name="Beliaev A."/>
            <person name="Bohutskyi P."/>
            <person name="Hill E.A."/>
            <person name="Rabines A."/>
            <person name="Zheng H."/>
            <person name="Allen L.Z."/>
            <person name="Kuo A."/>
            <person name="Grigoriev I.V."/>
            <person name="Allen A.E."/>
            <person name="Hazlebeck D."/>
            <person name="Allen E.E."/>
        </authorList>
    </citation>
    <scope>NUCLEOTIDE SEQUENCE</scope>
    <source>
        <strain evidence="13">Hildebrandi</strain>
    </source>
</reference>
<sequence length="849" mass="94682">MRRTTTATSPMVLAANDAELFDSTIRTNHVGFSGNGFIDYGGIGSYAIWMVNIPVTGSYQLRIRYALAMNRRPISVLLGGGSNKIGEFQIESTNSWTNWMTETITVVLSAGNRQELKFLADTTPGPNVDKVDLIPLGTAVPNNPTLKIVLEPNESLSRNQFVSSESDIYETGLDSRGDLIVRDKALSTVLWSLSQTIARSVPGDRLFLQDDGNLVIRDSHRRAVWDSKTYGNSDARFVISNRGTIAVIKSNQQELWTGGPSSVPPAQVPSPSLTQNPTPRPTIGVLQPSGDDVYTAVLNPNQSLPRNQFVSSQSGVYETGLDSRGDLVVRNKASSTVLWSLSQTIARNVPGDRIFMQDDGNLVIRDTNRRAVWDSKTYSNSGARFAINNRGTIAVIYSNQQELWIGGLDGGSGPVGGPSTSPPAPSPRPVVTPNPTPQPIQQPSGNVASTTILRGNQNFGIGTFFDSPNRKYRVGLNNAGNLVMLEGNVIIWRLKDKQRRDVAQVTRAFLQSDGNLVLRDSTGRSRWNSETSNLAGSLLRIDDRGLLYIVYKGTVVWMDGLPRQMYRGPSSADLVFPVRGMFYYAWYPETWEVGGKEVFYRPNLGAIPQGPYRSGDPVVVREHVKALDYAYADLGIISWWGVSNRLDRARITQLMDETDRQNSPIKWTVYYEPEMANDFSVEELVKDLNYLKEWFAWHPTWAHINGKPVIFVWNESSCNVANRWEEAGRRANWYVVLKIFPRYEDCPIQPDSWHQYGVANDVIENPPYSFCIAPGFWRADHPAPRNPRVGRTRFCEQVAKMNESGRDWQLVVSFNEWGEGTAVESAVEWNSASGYGDYLDCLHDPVRFG</sequence>
<keyword evidence="4" id="KW-0378">Hydrolase</keyword>
<dbReference type="PROSITE" id="PS51175">
    <property type="entry name" value="CBM6"/>
    <property type="match status" value="1"/>
</dbReference>
<keyword evidence="7" id="KW-0333">Golgi apparatus</keyword>
<feature type="domain" description="Bulb-type lectin" evidence="10">
    <location>
        <begin position="295"/>
        <end position="408"/>
    </location>
</feature>
<dbReference type="Proteomes" id="UP000693970">
    <property type="component" value="Unassembled WGS sequence"/>
</dbReference>
<evidence type="ECO:0000256" key="1">
    <source>
        <dbReference type="ARBA" id="ARBA00004323"/>
    </source>
</evidence>
<dbReference type="AlphaFoldDB" id="A0A9K3Q6V1"/>
<organism evidence="13 14">
    <name type="scientific">Nitzschia inconspicua</name>
    <dbReference type="NCBI Taxonomy" id="303405"/>
    <lineage>
        <taxon>Eukaryota</taxon>
        <taxon>Sar</taxon>
        <taxon>Stramenopiles</taxon>
        <taxon>Ochrophyta</taxon>
        <taxon>Bacillariophyta</taxon>
        <taxon>Bacillariophyceae</taxon>
        <taxon>Bacillariophycidae</taxon>
        <taxon>Bacillariales</taxon>
        <taxon>Bacillariaceae</taxon>
        <taxon>Nitzschia</taxon>
    </lineage>
</organism>
<dbReference type="OrthoDB" id="43596at2759"/>
<accession>A0A9K3Q6V1</accession>
<dbReference type="InterPro" id="IPR026071">
    <property type="entry name" value="Glyco_Hydrolase_99"/>
</dbReference>
<dbReference type="GO" id="GO:0000139">
    <property type="term" value="C:Golgi membrane"/>
    <property type="evidence" value="ECO:0007669"/>
    <property type="project" value="UniProtKB-SubCell"/>
</dbReference>
<evidence type="ECO:0000256" key="4">
    <source>
        <dbReference type="ARBA" id="ARBA00022801"/>
    </source>
</evidence>
<evidence type="ECO:0000256" key="3">
    <source>
        <dbReference type="ARBA" id="ARBA00022692"/>
    </source>
</evidence>
<evidence type="ECO:0000259" key="11">
    <source>
        <dbReference type="PROSITE" id="PS51175"/>
    </source>
</evidence>
<dbReference type="Pfam" id="PF03422">
    <property type="entry name" value="CBM_6"/>
    <property type="match status" value="1"/>
</dbReference>
<dbReference type="GO" id="GO:0016798">
    <property type="term" value="F:hydrolase activity, acting on glycosyl bonds"/>
    <property type="evidence" value="ECO:0007669"/>
    <property type="project" value="InterPro"/>
</dbReference>
<dbReference type="EMBL" id="JAGRRH010000002">
    <property type="protein sequence ID" value="KAG7372821.1"/>
    <property type="molecule type" value="Genomic_DNA"/>
</dbReference>
<feature type="domain" description="Bulb-type lectin" evidence="10">
    <location>
        <begin position="147"/>
        <end position="260"/>
    </location>
</feature>
<dbReference type="SMART" id="SM00108">
    <property type="entry name" value="B_lectin"/>
    <property type="match status" value="3"/>
</dbReference>
<dbReference type="InterPro" id="IPR005084">
    <property type="entry name" value="CBM6"/>
</dbReference>
<feature type="domain" description="Bulb-type lectin" evidence="10">
    <location>
        <begin position="450"/>
        <end position="570"/>
    </location>
</feature>
<keyword evidence="3" id="KW-0812">Transmembrane</keyword>